<dbReference type="RefSeq" id="WP_345391523.1">
    <property type="nucleotide sequence ID" value="NZ_BAAAXS010000001.1"/>
</dbReference>
<gene>
    <name evidence="1" type="ORF">ACFFR3_43600</name>
</gene>
<dbReference type="Proteomes" id="UP001589568">
    <property type="component" value="Unassembled WGS sequence"/>
</dbReference>
<evidence type="ECO:0000313" key="1">
    <source>
        <dbReference type="EMBL" id="MFB9476420.1"/>
    </source>
</evidence>
<proteinExistence type="predicted"/>
<keyword evidence="2" id="KW-1185">Reference proteome</keyword>
<reference evidence="1 2" key="1">
    <citation type="submission" date="2024-09" db="EMBL/GenBank/DDBJ databases">
        <authorList>
            <person name="Sun Q."/>
            <person name="Mori K."/>
        </authorList>
    </citation>
    <scope>NUCLEOTIDE SEQUENCE [LARGE SCALE GENOMIC DNA]</scope>
    <source>
        <strain evidence="1 2">JCM 3324</strain>
    </source>
</reference>
<sequence length="51" mass="5082">MLKPRARSKARGFSLLLSAGQLPSAFTCGGPGGADGLQRAGLIGGEPVDQA</sequence>
<dbReference type="EMBL" id="JBHMCF010000050">
    <property type="protein sequence ID" value="MFB9476420.1"/>
    <property type="molecule type" value="Genomic_DNA"/>
</dbReference>
<accession>A0ABV5P1H0</accession>
<name>A0ABV5P1H0_9ACTN</name>
<protein>
    <submittedName>
        <fullName evidence="1">Uncharacterized protein</fullName>
    </submittedName>
</protein>
<evidence type="ECO:0000313" key="2">
    <source>
        <dbReference type="Proteomes" id="UP001589568"/>
    </source>
</evidence>
<comment type="caution">
    <text evidence="1">The sequence shown here is derived from an EMBL/GenBank/DDBJ whole genome shotgun (WGS) entry which is preliminary data.</text>
</comment>
<organism evidence="1 2">
    <name type="scientific">Nonomuraea salmonea</name>
    <dbReference type="NCBI Taxonomy" id="46181"/>
    <lineage>
        <taxon>Bacteria</taxon>
        <taxon>Bacillati</taxon>
        <taxon>Actinomycetota</taxon>
        <taxon>Actinomycetes</taxon>
        <taxon>Streptosporangiales</taxon>
        <taxon>Streptosporangiaceae</taxon>
        <taxon>Nonomuraea</taxon>
    </lineage>
</organism>